<dbReference type="Proteomes" id="UP000254191">
    <property type="component" value="Unassembled WGS sequence"/>
</dbReference>
<sequence>MINGDSKTVSSFSPYCAGQWQIIMPDNDLELKTDHWYGMLE</sequence>
<accession>A0A379FF03</accession>
<name>A0A379FF03_PROMI</name>
<proteinExistence type="predicted"/>
<gene>
    <name evidence="1" type="ORF">NCTC11938_00431</name>
</gene>
<evidence type="ECO:0000313" key="2">
    <source>
        <dbReference type="Proteomes" id="UP000254191"/>
    </source>
</evidence>
<dbReference type="EMBL" id="UGTS01000003">
    <property type="protein sequence ID" value="SUC18119.1"/>
    <property type="molecule type" value="Genomic_DNA"/>
</dbReference>
<dbReference type="AlphaFoldDB" id="A0A379FF03"/>
<reference evidence="1 2" key="1">
    <citation type="submission" date="2018-06" db="EMBL/GenBank/DDBJ databases">
        <authorList>
            <consortium name="Pathogen Informatics"/>
            <person name="Doyle S."/>
        </authorList>
    </citation>
    <scope>NUCLEOTIDE SEQUENCE [LARGE SCALE GENOMIC DNA]</scope>
    <source>
        <strain evidence="1 2">NCTC11938</strain>
    </source>
</reference>
<protein>
    <submittedName>
        <fullName evidence="1">Uncharacterized protein</fullName>
    </submittedName>
</protein>
<evidence type="ECO:0000313" key="1">
    <source>
        <dbReference type="EMBL" id="SUC18119.1"/>
    </source>
</evidence>
<organism evidence="1 2">
    <name type="scientific">Proteus mirabilis</name>
    <dbReference type="NCBI Taxonomy" id="584"/>
    <lineage>
        <taxon>Bacteria</taxon>
        <taxon>Pseudomonadati</taxon>
        <taxon>Pseudomonadota</taxon>
        <taxon>Gammaproteobacteria</taxon>
        <taxon>Enterobacterales</taxon>
        <taxon>Morganellaceae</taxon>
        <taxon>Proteus</taxon>
    </lineage>
</organism>